<comment type="caution">
    <text evidence="3">The sequence shown here is derived from an EMBL/GenBank/DDBJ whole genome shotgun (WGS) entry which is preliminary data.</text>
</comment>
<keyword evidence="1" id="KW-0812">Transmembrane</keyword>
<dbReference type="SMART" id="SM00850">
    <property type="entry name" value="LytTR"/>
    <property type="match status" value="1"/>
</dbReference>
<evidence type="ECO:0000256" key="1">
    <source>
        <dbReference type="SAM" id="Phobius"/>
    </source>
</evidence>
<keyword evidence="1" id="KW-1133">Transmembrane helix</keyword>
<evidence type="ECO:0000259" key="2">
    <source>
        <dbReference type="PROSITE" id="PS50930"/>
    </source>
</evidence>
<evidence type="ECO:0000313" key="3">
    <source>
        <dbReference type="EMBL" id="MBB5723336.1"/>
    </source>
</evidence>
<dbReference type="EMBL" id="JACIJM010000009">
    <property type="protein sequence ID" value="MBB5723336.1"/>
    <property type="molecule type" value="Genomic_DNA"/>
</dbReference>
<feature type="transmembrane region" description="Helical" evidence="1">
    <location>
        <begin position="29"/>
        <end position="47"/>
    </location>
</feature>
<dbReference type="PROSITE" id="PS50930">
    <property type="entry name" value="HTH_LYTTR"/>
    <property type="match status" value="1"/>
</dbReference>
<keyword evidence="1" id="KW-0472">Membrane</keyword>
<sequence>MREWTTYNVDQQVIPFALRELRDRYNERNTIVAIVSLGLILGISGPFNTITMLTLAPRTLYWLFVVATTYAVGFLISSVYRQLFANQPVWLRIICSTLTIGTCVTILMAGLNSLVFEVNPADPHKTLPEWWVVTLISAVVDVGTHLVQRRHETTPPPLMDRIAVGKRGPLISLSAEDHYVKVSTTRGHDMTLIRLSDAMKEVGDTAGLQIHRSHWVALDHVVDIQRVNDRAVAVLSNEETRPISRSYMAAVRDAGLLQRSSNG</sequence>
<keyword evidence="4" id="KW-1185">Reference proteome</keyword>
<dbReference type="Proteomes" id="UP000535415">
    <property type="component" value="Unassembled WGS sequence"/>
</dbReference>
<feature type="domain" description="HTH LytTR-type" evidence="2">
    <location>
        <begin position="170"/>
        <end position="257"/>
    </location>
</feature>
<dbReference type="AlphaFoldDB" id="A0A7W9BMR1"/>
<dbReference type="Gene3D" id="2.40.50.1020">
    <property type="entry name" value="LytTr DNA-binding domain"/>
    <property type="match status" value="1"/>
</dbReference>
<gene>
    <name evidence="3" type="ORF">FHS72_002976</name>
</gene>
<evidence type="ECO:0000313" key="4">
    <source>
        <dbReference type="Proteomes" id="UP000535415"/>
    </source>
</evidence>
<accession>A0A7W9BMR1</accession>
<reference evidence="3 4" key="1">
    <citation type="submission" date="2020-08" db="EMBL/GenBank/DDBJ databases">
        <title>Genomic Encyclopedia of Type Strains, Phase IV (KMG-IV): sequencing the most valuable type-strain genomes for metagenomic binning, comparative biology and taxonomic classification.</title>
        <authorList>
            <person name="Goeker M."/>
        </authorList>
    </citation>
    <scope>NUCLEOTIDE SEQUENCE [LARGE SCALE GENOMIC DNA]</scope>
    <source>
        <strain evidence="3 4">DSM 101064</strain>
    </source>
</reference>
<dbReference type="GO" id="GO:0003677">
    <property type="term" value="F:DNA binding"/>
    <property type="evidence" value="ECO:0007669"/>
    <property type="project" value="InterPro"/>
</dbReference>
<dbReference type="Pfam" id="PF04397">
    <property type="entry name" value="LytTR"/>
    <property type="match status" value="1"/>
</dbReference>
<feature type="transmembrane region" description="Helical" evidence="1">
    <location>
        <begin position="89"/>
        <end position="110"/>
    </location>
</feature>
<feature type="transmembrane region" description="Helical" evidence="1">
    <location>
        <begin position="59"/>
        <end position="77"/>
    </location>
</feature>
<protein>
    <recommendedName>
        <fullName evidence="2">HTH LytTR-type domain-containing protein</fullName>
    </recommendedName>
</protein>
<dbReference type="InterPro" id="IPR007492">
    <property type="entry name" value="LytTR_DNA-bd_dom"/>
</dbReference>
<dbReference type="RefSeq" id="WP_183530445.1">
    <property type="nucleotide sequence ID" value="NZ_JACIJM010000009.1"/>
</dbReference>
<organism evidence="3 4">
    <name type="scientific">Yoonia ponticola</name>
    <dbReference type="NCBI Taxonomy" id="1524255"/>
    <lineage>
        <taxon>Bacteria</taxon>
        <taxon>Pseudomonadati</taxon>
        <taxon>Pseudomonadota</taxon>
        <taxon>Alphaproteobacteria</taxon>
        <taxon>Rhodobacterales</taxon>
        <taxon>Paracoccaceae</taxon>
        <taxon>Yoonia</taxon>
    </lineage>
</organism>
<name>A0A7W9BMR1_9RHOB</name>
<proteinExistence type="predicted"/>